<comment type="caution">
    <text evidence="1">The sequence shown here is derived from an EMBL/GenBank/DDBJ whole genome shotgun (WGS) entry which is preliminary data.</text>
</comment>
<keyword evidence="2" id="KW-1185">Reference proteome</keyword>
<dbReference type="AlphaFoldDB" id="A0A066WUE1"/>
<organism evidence="1 2">
    <name type="scientific">Flavobacterium seoulense</name>
    <dbReference type="NCBI Taxonomy" id="1492738"/>
    <lineage>
        <taxon>Bacteria</taxon>
        <taxon>Pseudomonadati</taxon>
        <taxon>Bacteroidota</taxon>
        <taxon>Flavobacteriia</taxon>
        <taxon>Flavobacteriales</taxon>
        <taxon>Flavobacteriaceae</taxon>
        <taxon>Flavobacterium</taxon>
    </lineage>
</organism>
<protein>
    <submittedName>
        <fullName evidence="1">Uncharacterized protein</fullName>
    </submittedName>
</protein>
<dbReference type="STRING" id="1492738.FEM21_23070"/>
<accession>A0A066WUE1</accession>
<gene>
    <name evidence="1" type="ORF">FEM21_23070</name>
</gene>
<evidence type="ECO:0000313" key="1">
    <source>
        <dbReference type="EMBL" id="KDN54584.1"/>
    </source>
</evidence>
<name>A0A066WUE1_9FLAO</name>
<sequence>MENTTTYSLAAIDSPNITGIQSLTHEEFKIFFEQIGVLDNFRADEALFRIIELNHEDLKNRENFYLQQYQLDPQIDSNEFSMQFLDLNRLILNLLSSIRTYLDHTETRLKKTYGEQSSEFQFFKKATSEAFDNNFEYRFLVKLRNYSQHCGLPTGSISLTDDQNGQSLSLMLVRDKLIENYDAWGALVKPDLQKQDEQFDVFPVLDKKINLLKKINSDLSEILLEKISEEGKNLLSLILLVQTKTNGIGIPCLLEVSGTEQKASMKLRWFPFDIISRITGANLQVINKK</sequence>
<proteinExistence type="predicted"/>
<dbReference type="Proteomes" id="UP000027064">
    <property type="component" value="Unassembled WGS sequence"/>
</dbReference>
<evidence type="ECO:0000313" key="2">
    <source>
        <dbReference type="Proteomes" id="UP000027064"/>
    </source>
</evidence>
<dbReference type="RefSeq" id="WP_035660505.1">
    <property type="nucleotide sequence ID" value="NZ_JNCA01000021.1"/>
</dbReference>
<dbReference type="eggNOG" id="ENOG50337MM">
    <property type="taxonomic scope" value="Bacteria"/>
</dbReference>
<dbReference type="EMBL" id="JNCA01000021">
    <property type="protein sequence ID" value="KDN54584.1"/>
    <property type="molecule type" value="Genomic_DNA"/>
</dbReference>
<reference evidence="1 2" key="1">
    <citation type="submission" date="2014-05" db="EMBL/GenBank/DDBJ databases">
        <title>Genome Sequence of Flavobacterium sp. EM1321.</title>
        <authorList>
            <person name="Shin S.-K."/>
            <person name="Yi H."/>
        </authorList>
    </citation>
    <scope>NUCLEOTIDE SEQUENCE [LARGE SCALE GENOMIC DNA]</scope>
    <source>
        <strain evidence="1 2">EM1321</strain>
    </source>
</reference>
<dbReference type="PATRIC" id="fig|1492738.3.peg.2294"/>
<dbReference type="OrthoDB" id="1374948at2"/>